<dbReference type="AlphaFoldDB" id="A0A915ZM07"/>
<proteinExistence type="predicted"/>
<evidence type="ECO:0000313" key="2">
    <source>
        <dbReference type="Proteomes" id="UP000684084"/>
    </source>
</evidence>
<reference evidence="1" key="1">
    <citation type="submission" date="2020-05" db="EMBL/GenBank/DDBJ databases">
        <authorList>
            <person name="Rincon C."/>
            <person name="Sanders R I."/>
            <person name="Robbins C."/>
            <person name="Chaturvedi A."/>
        </authorList>
    </citation>
    <scope>NUCLEOTIDE SEQUENCE</scope>
    <source>
        <strain evidence="1">CHB12</strain>
    </source>
</reference>
<dbReference type="EMBL" id="CAGKOT010000041">
    <property type="protein sequence ID" value="CAB5379652.1"/>
    <property type="molecule type" value="Genomic_DNA"/>
</dbReference>
<dbReference type="OrthoDB" id="2306654at2759"/>
<organism evidence="1 2">
    <name type="scientific">Rhizophagus irregularis</name>
    <dbReference type="NCBI Taxonomy" id="588596"/>
    <lineage>
        <taxon>Eukaryota</taxon>
        <taxon>Fungi</taxon>
        <taxon>Fungi incertae sedis</taxon>
        <taxon>Mucoromycota</taxon>
        <taxon>Glomeromycotina</taxon>
        <taxon>Glomeromycetes</taxon>
        <taxon>Glomerales</taxon>
        <taxon>Glomeraceae</taxon>
        <taxon>Rhizophagus</taxon>
    </lineage>
</organism>
<comment type="caution">
    <text evidence="1">The sequence shown here is derived from an EMBL/GenBank/DDBJ whole genome shotgun (WGS) entry which is preliminary data.</text>
</comment>
<sequence length="139" mass="16981">MEYEIENKDNLKKRCEEAMKIIPNYGDFTKNYFSIEKEKFSDTITQWQNSYPDLYYELEKWKEESGFTHETLTIIRKTKSKKVELQLYRLIYDSVRSKLEDTINCWQNSFPELREQLKGWRKSDVGKERERIPRIPRIP</sequence>
<evidence type="ECO:0000313" key="1">
    <source>
        <dbReference type="EMBL" id="CAB5379652.1"/>
    </source>
</evidence>
<dbReference type="Proteomes" id="UP000684084">
    <property type="component" value="Unassembled WGS sequence"/>
</dbReference>
<gene>
    <name evidence="1" type="ORF">CHRIB12_LOCUS16725</name>
</gene>
<name>A0A915ZM07_9GLOM</name>
<protein>
    <submittedName>
        <fullName evidence="1">Uncharacterized protein</fullName>
    </submittedName>
</protein>
<accession>A0A915ZM07</accession>